<dbReference type="EMBL" id="JACASI010000004">
    <property type="protein sequence ID" value="MCQ3827848.1"/>
    <property type="molecule type" value="Genomic_DNA"/>
</dbReference>
<dbReference type="Proteomes" id="UP001205566">
    <property type="component" value="Unassembled WGS sequence"/>
</dbReference>
<evidence type="ECO:0000313" key="2">
    <source>
        <dbReference type="Proteomes" id="UP001205566"/>
    </source>
</evidence>
<comment type="caution">
    <text evidence="1">The sequence shown here is derived from an EMBL/GenBank/DDBJ whole genome shotgun (WGS) entry which is preliminary data.</text>
</comment>
<gene>
    <name evidence="1" type="ORF">HXX02_00160</name>
</gene>
<organism evidence="1 2">
    <name type="scientific">Microbulbifer elongatus</name>
    <dbReference type="NCBI Taxonomy" id="86173"/>
    <lineage>
        <taxon>Bacteria</taxon>
        <taxon>Pseudomonadati</taxon>
        <taxon>Pseudomonadota</taxon>
        <taxon>Gammaproteobacteria</taxon>
        <taxon>Cellvibrionales</taxon>
        <taxon>Microbulbiferaceae</taxon>
        <taxon>Microbulbifer</taxon>
    </lineage>
</organism>
<name>A0ABT1NVD1_9GAMM</name>
<accession>A0ABT1NVD1</accession>
<keyword evidence="2" id="KW-1185">Reference proteome</keyword>
<proteinExistence type="predicted"/>
<protein>
    <submittedName>
        <fullName evidence="1">Uncharacterized protein</fullName>
    </submittedName>
</protein>
<sequence>MVFNFKAGSGWSFETEFRCFIIYKRLKEENFPSGMQSDLCRVLAKSYGLSESSVKAKVGNYKSEFGDIGASNSSEATKFISENFGNLSVAEAEALLTGYLMGTRGEYA</sequence>
<reference evidence="1" key="1">
    <citation type="thesis" date="2020" institute="Technische Universitat Dresden" country="Dresden, Germany">
        <title>The Agarolytic System of Microbulbifer elongatus PORT2, Isolated from Batu Karas, Pangandaran West Java Indonesia.</title>
        <authorList>
            <person name="Anggraeni S.R."/>
        </authorList>
    </citation>
    <scope>NUCLEOTIDE SEQUENCE</scope>
    <source>
        <strain evidence="1">PORT2</strain>
    </source>
</reference>
<evidence type="ECO:0000313" key="1">
    <source>
        <dbReference type="EMBL" id="MCQ3827848.1"/>
    </source>
</evidence>